<evidence type="ECO:0000313" key="4">
    <source>
        <dbReference type="Proteomes" id="UP000614469"/>
    </source>
</evidence>
<name>A0A8J6NPL9_9CHLR</name>
<dbReference type="SUPFAM" id="SSF51161">
    <property type="entry name" value="Trimeric LpxA-like enzymes"/>
    <property type="match status" value="1"/>
</dbReference>
<dbReference type="AlphaFoldDB" id="A0A8J6NPL9"/>
<dbReference type="Proteomes" id="UP000614469">
    <property type="component" value="Unassembled WGS sequence"/>
</dbReference>
<evidence type="ECO:0000256" key="1">
    <source>
        <dbReference type="ARBA" id="ARBA00022679"/>
    </source>
</evidence>
<comment type="caution">
    <text evidence="3">The sequence shown here is derived from an EMBL/GenBank/DDBJ whole genome shotgun (WGS) entry which is preliminary data.</text>
</comment>
<dbReference type="CDD" id="cd04647">
    <property type="entry name" value="LbH_MAT_like"/>
    <property type="match status" value="1"/>
</dbReference>
<organism evidence="3 4">
    <name type="scientific">Candidatus Desulfolinea nitratireducens</name>
    <dbReference type="NCBI Taxonomy" id="2841698"/>
    <lineage>
        <taxon>Bacteria</taxon>
        <taxon>Bacillati</taxon>
        <taxon>Chloroflexota</taxon>
        <taxon>Anaerolineae</taxon>
        <taxon>Anaerolineales</taxon>
        <taxon>Anaerolineales incertae sedis</taxon>
        <taxon>Candidatus Desulfolinea</taxon>
    </lineage>
</organism>
<proteinExistence type="predicted"/>
<dbReference type="PANTHER" id="PTHR23416">
    <property type="entry name" value="SIALIC ACID SYNTHASE-RELATED"/>
    <property type="match status" value="1"/>
</dbReference>
<keyword evidence="1" id="KW-0808">Transferase</keyword>
<gene>
    <name evidence="3" type="ORF">H8E29_17255</name>
</gene>
<accession>A0A8J6NPL9</accession>
<dbReference type="Gene3D" id="2.160.10.10">
    <property type="entry name" value="Hexapeptide repeat proteins"/>
    <property type="match status" value="1"/>
</dbReference>
<dbReference type="InterPro" id="IPR018357">
    <property type="entry name" value="Hexapep_transf_CS"/>
</dbReference>
<evidence type="ECO:0000313" key="3">
    <source>
        <dbReference type="EMBL" id="MBC8337006.1"/>
    </source>
</evidence>
<dbReference type="InterPro" id="IPR011004">
    <property type="entry name" value="Trimer_LpxA-like_sf"/>
</dbReference>
<dbReference type="PROSITE" id="PS00101">
    <property type="entry name" value="HEXAPEP_TRANSFERASES"/>
    <property type="match status" value="1"/>
</dbReference>
<keyword evidence="2" id="KW-0677">Repeat</keyword>
<dbReference type="EMBL" id="JACNJN010000221">
    <property type="protein sequence ID" value="MBC8337006.1"/>
    <property type="molecule type" value="Genomic_DNA"/>
</dbReference>
<evidence type="ECO:0000256" key="2">
    <source>
        <dbReference type="ARBA" id="ARBA00022737"/>
    </source>
</evidence>
<dbReference type="InterPro" id="IPR051159">
    <property type="entry name" value="Hexapeptide_acetyltransf"/>
</dbReference>
<reference evidence="3 4" key="1">
    <citation type="submission" date="2020-08" db="EMBL/GenBank/DDBJ databases">
        <title>Bridging the membrane lipid divide: bacteria of the FCB group superphylum have the potential to synthesize archaeal ether lipids.</title>
        <authorList>
            <person name="Villanueva L."/>
            <person name="Von Meijenfeldt F.A.B."/>
            <person name="Westbye A.B."/>
            <person name="Yadav S."/>
            <person name="Hopmans E.C."/>
            <person name="Dutilh B.E."/>
            <person name="Sinninghe Damste J.S."/>
        </authorList>
    </citation>
    <scope>NUCLEOTIDE SEQUENCE [LARGE SCALE GENOMIC DNA]</scope>
    <source>
        <strain evidence="3">NIOZ-UU36</strain>
    </source>
</reference>
<protein>
    <submittedName>
        <fullName evidence="3">Acyltransferase</fullName>
    </submittedName>
</protein>
<dbReference type="GO" id="GO:0016746">
    <property type="term" value="F:acyltransferase activity"/>
    <property type="evidence" value="ECO:0007669"/>
    <property type="project" value="UniProtKB-KW"/>
</dbReference>
<keyword evidence="3" id="KW-0012">Acyltransferase</keyword>
<sequence length="179" mass="18839">MMQPRSQGSGAYSLSAFSKLGKGVVFESGVLVFHPENIEIGDNVYLGHYTILKGYYKNKMIIGLGTWIGQQCFFHSAGGIYIGCNVGIGPGVKILTSSHTLDDVSSPILHNPVEFAPVKIGDKSDIGVGAIILPGVTIGVGVQVGAGAVVAQSVDDYAVIAGVPAKILYYRDSKNNRNP</sequence>